<evidence type="ECO:0000313" key="3">
    <source>
        <dbReference type="EMBL" id="CAL8115950.1"/>
    </source>
</evidence>
<dbReference type="EMBL" id="CAXLJM020000051">
    <property type="protein sequence ID" value="CAL8115950.1"/>
    <property type="molecule type" value="Genomic_DNA"/>
</dbReference>
<evidence type="ECO:0000256" key="2">
    <source>
        <dbReference type="SAM" id="MobiDB-lite"/>
    </source>
</evidence>
<feature type="compositionally biased region" description="Basic residues" evidence="2">
    <location>
        <begin position="9"/>
        <end position="23"/>
    </location>
</feature>
<sequence>MPAGAGGGKKSRKPVKQTAKKIVSKKDRAVENLKKALTEKEIELENLNTTLLRTEEELDILNERWDNFIENEQDRIRQEDEAHEDEKQVLRSQIEVLTERLQDSRLQQYNQVQKIHAVEHQNWCLQHQLTKLKTENRVLNLQIQTYPSLRYFLPGLTQPQFYSSEGFEVLHGYHQALHLAQNQRSHRPDSRSSCLSNCCRRLRRRL</sequence>
<feature type="coiled-coil region" evidence="1">
    <location>
        <begin position="23"/>
        <end position="107"/>
    </location>
</feature>
<reference evidence="3 4" key="1">
    <citation type="submission" date="2024-08" db="EMBL/GenBank/DDBJ databases">
        <authorList>
            <person name="Cucini C."/>
            <person name="Frati F."/>
        </authorList>
    </citation>
    <scope>NUCLEOTIDE SEQUENCE [LARGE SCALE GENOMIC DNA]</scope>
</reference>
<name>A0ABP1R2I3_9HEXA</name>
<organism evidence="3 4">
    <name type="scientific">Orchesella dallaii</name>
    <dbReference type="NCBI Taxonomy" id="48710"/>
    <lineage>
        <taxon>Eukaryota</taxon>
        <taxon>Metazoa</taxon>
        <taxon>Ecdysozoa</taxon>
        <taxon>Arthropoda</taxon>
        <taxon>Hexapoda</taxon>
        <taxon>Collembola</taxon>
        <taxon>Entomobryomorpha</taxon>
        <taxon>Entomobryoidea</taxon>
        <taxon>Orchesellidae</taxon>
        <taxon>Orchesellinae</taxon>
        <taxon>Orchesella</taxon>
    </lineage>
</organism>
<keyword evidence="4" id="KW-1185">Reference proteome</keyword>
<keyword evidence="1" id="KW-0175">Coiled coil</keyword>
<accession>A0ABP1R2I3</accession>
<gene>
    <name evidence="3" type="ORF">ODALV1_LOCUS17087</name>
</gene>
<protein>
    <submittedName>
        <fullName evidence="3">Uncharacterized protein</fullName>
    </submittedName>
</protein>
<dbReference type="Proteomes" id="UP001642540">
    <property type="component" value="Unassembled WGS sequence"/>
</dbReference>
<evidence type="ECO:0000256" key="1">
    <source>
        <dbReference type="SAM" id="Coils"/>
    </source>
</evidence>
<proteinExistence type="predicted"/>
<comment type="caution">
    <text evidence="3">The sequence shown here is derived from an EMBL/GenBank/DDBJ whole genome shotgun (WGS) entry which is preliminary data.</text>
</comment>
<evidence type="ECO:0000313" key="4">
    <source>
        <dbReference type="Proteomes" id="UP001642540"/>
    </source>
</evidence>
<feature type="region of interest" description="Disordered" evidence="2">
    <location>
        <begin position="1"/>
        <end position="23"/>
    </location>
</feature>